<dbReference type="InterPro" id="IPR035423">
    <property type="entry name" value="M60-like_N"/>
</dbReference>
<dbReference type="PROSITE" id="PS51450">
    <property type="entry name" value="LRR"/>
    <property type="match status" value="3"/>
</dbReference>
<dbReference type="SMART" id="SM00369">
    <property type="entry name" value="LRR_TYP"/>
    <property type="match status" value="4"/>
</dbReference>
<evidence type="ECO:0000259" key="4">
    <source>
        <dbReference type="PROSITE" id="PS51723"/>
    </source>
</evidence>
<dbReference type="Pfam" id="PF13402">
    <property type="entry name" value="Peptidase_M60"/>
    <property type="match status" value="1"/>
</dbReference>
<evidence type="ECO:0000256" key="3">
    <source>
        <dbReference type="SAM" id="MobiDB-lite"/>
    </source>
</evidence>
<feature type="region of interest" description="Disordered" evidence="3">
    <location>
        <begin position="266"/>
        <end position="330"/>
    </location>
</feature>
<dbReference type="PROSITE" id="PS51723">
    <property type="entry name" value="PEPTIDASE_M60"/>
    <property type="match status" value="1"/>
</dbReference>
<dbReference type="SMART" id="SM00365">
    <property type="entry name" value="LRR_SD22"/>
    <property type="match status" value="4"/>
</dbReference>
<dbReference type="InterPro" id="IPR003591">
    <property type="entry name" value="Leu-rich_rpt_typical-subtyp"/>
</dbReference>
<feature type="region of interest" description="Disordered" evidence="3">
    <location>
        <begin position="527"/>
        <end position="549"/>
    </location>
</feature>
<dbReference type="PANTHER" id="PTHR15730">
    <property type="entry name" value="EXPERIMENTAL AUTOIMMUNE PROSTATITIS ANTIGEN 2-RELATED"/>
    <property type="match status" value="1"/>
</dbReference>
<dbReference type="SMART" id="SM01276">
    <property type="entry name" value="M60-like"/>
    <property type="match status" value="1"/>
</dbReference>
<dbReference type="InterPro" id="IPR032675">
    <property type="entry name" value="LRR_dom_sf"/>
</dbReference>
<dbReference type="Gene3D" id="1.10.390.30">
    <property type="entry name" value="Peptidase M60, enhancin-like domain 3"/>
    <property type="match status" value="1"/>
</dbReference>
<keyword evidence="1" id="KW-0433">Leucine-rich repeat</keyword>
<feature type="compositionally biased region" description="Basic residues" evidence="3">
    <location>
        <begin position="318"/>
        <end position="330"/>
    </location>
</feature>
<feature type="region of interest" description="Disordered" evidence="3">
    <location>
        <begin position="643"/>
        <end position="670"/>
    </location>
</feature>
<feature type="compositionally biased region" description="Basic residues" evidence="3">
    <location>
        <begin position="270"/>
        <end position="283"/>
    </location>
</feature>
<dbReference type="Pfam" id="PF13855">
    <property type="entry name" value="LRR_8"/>
    <property type="match status" value="1"/>
</dbReference>
<keyword evidence="2" id="KW-0677">Repeat</keyword>
<organism evidence="5 6">
    <name type="scientific">Durusdinium trenchii</name>
    <dbReference type="NCBI Taxonomy" id="1381693"/>
    <lineage>
        <taxon>Eukaryota</taxon>
        <taxon>Sar</taxon>
        <taxon>Alveolata</taxon>
        <taxon>Dinophyceae</taxon>
        <taxon>Suessiales</taxon>
        <taxon>Symbiodiniaceae</taxon>
        <taxon>Durusdinium</taxon>
    </lineage>
</organism>
<dbReference type="Proteomes" id="UP001642484">
    <property type="component" value="Unassembled WGS sequence"/>
</dbReference>
<dbReference type="InterPro" id="IPR031161">
    <property type="entry name" value="Peptidase_M60_dom"/>
</dbReference>
<comment type="caution">
    <text evidence="5">The sequence shown here is derived from an EMBL/GenBank/DDBJ whole genome shotgun (WGS) entry which is preliminary data.</text>
</comment>
<feature type="domain" description="Peptidase M60" evidence="4">
    <location>
        <begin position="1297"/>
        <end position="1599"/>
    </location>
</feature>
<feature type="compositionally biased region" description="Gly residues" evidence="3">
    <location>
        <begin position="288"/>
        <end position="302"/>
    </location>
</feature>
<gene>
    <name evidence="5" type="ORF">CCMP2556_LOCUS40182</name>
</gene>
<proteinExistence type="predicted"/>
<dbReference type="Gene3D" id="3.80.10.10">
    <property type="entry name" value="Ribonuclease Inhibitor"/>
    <property type="match status" value="2"/>
</dbReference>
<protein>
    <recommendedName>
        <fullName evidence="4">Peptidase M60 domain-containing protein</fullName>
    </recommendedName>
</protein>
<dbReference type="InterPro" id="IPR042279">
    <property type="entry name" value="Pep_M60_3"/>
</dbReference>
<evidence type="ECO:0000313" key="5">
    <source>
        <dbReference type="EMBL" id="CAK9082239.1"/>
    </source>
</evidence>
<dbReference type="PANTHER" id="PTHR15730:SF5">
    <property type="entry name" value="SI:CH211-210B2.2-RELATED"/>
    <property type="match status" value="1"/>
</dbReference>
<keyword evidence="6" id="KW-1185">Reference proteome</keyword>
<sequence>MESDGSEEAVEGRHLRFTDALTEVPNGDAQAAAELLLQDRGLTSLDSLEPFKNLKKLELKGNQIASLSFLEMNHGLCWLGVAKNRLQRVSHLQNLSSLAVLDVSDNKMSRLDGLHGLPSLKALIAARNEIAILEGLTPKKNPMLETVVLSHNHLESFSLTGFKHLKKLSLAHNRLHGFPKLQKLPALAELRLNGNHITTIPALATTFPHLTTLDVGKNLINQANGFKALEGLLWLTNVNVRGNPAAGEEEMPDEIHKILSTLPRLEIVNGKRHSGKTKKRRRVQTSGAGRGRGRGLGAGRGRGLAPQSDSEEPPSLRARGRGHSTKQKGRTALKEGKFLKFHAQQDHLQSQKLGEDVKPVAKKRAKVKKVRGQLKEIRRHIEPLAGKSEDKFISDDVGTWAAGLGALFEHGQAVLRASAESAAEQVQQSVQRLASEADEGKINKLEGFEDDGNDSQAAAAAQTLSVWNQRLQSDFDNDGHRLAAPGLRGLLHTECLHTVLRTLTSGRRRRPVLGRAAAVAADMCVEGSPRHRAQSSTEEIELKPGDSNHGQSEAVIGEQLAHVMLQASEAPEALVAQLLALLAEAAEAADRCGGAMAEEKNPAEEDVGWVVNLVLATLAEKHEADTLASKRLSEALRTALDNHSKASEACKGKPATPQHHGTASKAAPFAGGGRPDIGGDVWACWPVDGHWYRAKVLGFAPRDRVKVAWCAPLKEDSHDCVEISDLDAELFSELSSSSLIRVDASIRRPPPAELTQVPAENCWTQALRKVESHSRNFQELRRVGKQLDFHIDWGTCGEDATTEETSMWRYVPDDGCHIDIRSIPAIAGGRTNERLVAGEVFRVSETFEGSDGTLFLKLADGQTAVWKLAAIARQPSNVRDGPMAAVVPAKHSVPSPCGTDAEKCQRFSAQLHEPSRFVLLRFHGIHDSHYIGINRVKLFADERDVSFKVLMADGSRESADAAKPICGGGGWWAVTGKEHSLLLQLDDVAEISHVGLWCANVGATPLEIEICDARSHFPEICAAEEPNEIDISSSQAPPILHHVSAGCGKSDDECHLFDVKGPSGNQSMKHILLRFRGIHNSHYIGVNRLRLYDGDHEVSYDVVAADSNVQEAKNVARRGGWWAVAGQEHFLALELAEGSATSITSIGIWCANLGATPKEMHIVSDLGWIEDLIDLLEKLASDGTRAMGPRARRLIESNAGLLIGIAHSNERLRWALMVRVWAGEAPKFPISKKDTLSRLQAQLFCEMCRSSQSSAQLPKNAISGMDWHSFKEKMPSLGETSIEVSSRLLWKAESHDPEWLGTGLYVPPGGKVCVCTDNPTEGWSVRVGAHTDDISCRDEWMRWPQVSLILPLADPNKMVSLSTPFGGNVYLVRSSKASQSLRATFSGNLLQQPVVSIAKGVDNAILTSAGGWVDCEGQKVILTLPVHAVRKAVEAGADIPGVLDFYDRLWACYNELSPHTDPRPQRIVPDVQTSVGYMHSGYPIMTHFDGVLDTSDTYPITRILDVARLRKEGSWGLFHELGHNMQRSSWTFKGTVEVTVNLFTLWGIHQLCEVTETPHRDFSTDVPTAFIKEGCPREKWDDDPFLALRTYAQVIKTFGWEGLKATFKRYAEEAKHGDVRRDYSQQVSSFVRFWSLELGRDIRPHWRHWGFKNELKDADPELDKLKPWSFMDN</sequence>
<dbReference type="InterPro" id="IPR051244">
    <property type="entry name" value="TCAF"/>
</dbReference>
<evidence type="ECO:0000313" key="6">
    <source>
        <dbReference type="Proteomes" id="UP001642484"/>
    </source>
</evidence>
<dbReference type="Gene3D" id="3.40.390.80">
    <property type="entry name" value="Peptidase M60, enhancin-like domain 2"/>
    <property type="match status" value="1"/>
</dbReference>
<dbReference type="InterPro" id="IPR001611">
    <property type="entry name" value="Leu-rich_rpt"/>
</dbReference>
<dbReference type="SUPFAM" id="SSF52058">
    <property type="entry name" value="L domain-like"/>
    <property type="match status" value="1"/>
</dbReference>
<reference evidence="5 6" key="1">
    <citation type="submission" date="2024-02" db="EMBL/GenBank/DDBJ databases">
        <authorList>
            <person name="Chen Y."/>
            <person name="Shah S."/>
            <person name="Dougan E. K."/>
            <person name="Thang M."/>
            <person name="Chan C."/>
        </authorList>
    </citation>
    <scope>NUCLEOTIDE SEQUENCE [LARGE SCALE GENOMIC DNA]</scope>
</reference>
<evidence type="ECO:0000256" key="2">
    <source>
        <dbReference type="ARBA" id="ARBA00022737"/>
    </source>
</evidence>
<accession>A0ABP0Q5H0</accession>
<dbReference type="EMBL" id="CAXAMN010023918">
    <property type="protein sequence ID" value="CAK9082239.1"/>
    <property type="molecule type" value="Genomic_DNA"/>
</dbReference>
<dbReference type="Pfam" id="PF17291">
    <property type="entry name" value="M60-like_N"/>
    <property type="match status" value="1"/>
</dbReference>
<name>A0ABP0Q5H0_9DINO</name>
<evidence type="ECO:0000256" key="1">
    <source>
        <dbReference type="ARBA" id="ARBA00022614"/>
    </source>
</evidence>